<sequence length="143" mass="16355">MMDLRELASVIVIVVVLQGSLTLLLFVLQGSTPGVGFWSVGISLLLVIVVSGSIALILYWVVHRYATERAIRTAMMAMSEDEQKILRIIMREGKIRQDDLRRRVDFSKSKVSALINNLVEKNAVKKTQYRRTNHLEPTEQFRR</sequence>
<dbReference type="Proteomes" id="UP000070565">
    <property type="component" value="Unassembled WGS sequence"/>
</dbReference>
<evidence type="ECO:0000259" key="2">
    <source>
        <dbReference type="Pfam" id="PF24034"/>
    </source>
</evidence>
<dbReference type="Gene3D" id="1.10.10.10">
    <property type="entry name" value="Winged helix-like DNA-binding domain superfamily/Winged helix DNA-binding domain"/>
    <property type="match status" value="1"/>
</dbReference>
<evidence type="ECO:0000313" key="4">
    <source>
        <dbReference type="Proteomes" id="UP000070565"/>
    </source>
</evidence>
<dbReference type="Pfam" id="PF24034">
    <property type="entry name" value="DUF7343"/>
    <property type="match status" value="1"/>
</dbReference>
<proteinExistence type="predicted"/>
<comment type="caution">
    <text evidence="3">The sequence shown here is derived from an EMBL/GenBank/DDBJ whole genome shotgun (WGS) entry which is preliminary data.</text>
</comment>
<feature type="transmembrane region" description="Helical" evidence="1">
    <location>
        <begin position="7"/>
        <end position="29"/>
    </location>
</feature>
<feature type="domain" description="DUF7343" evidence="2">
    <location>
        <begin position="80"/>
        <end position="135"/>
    </location>
</feature>
<dbReference type="InterPro" id="IPR036390">
    <property type="entry name" value="WH_DNA-bd_sf"/>
</dbReference>
<gene>
    <name evidence="3" type="ORF">AKJ45_00690</name>
</gene>
<evidence type="ECO:0000256" key="1">
    <source>
        <dbReference type="SAM" id="Phobius"/>
    </source>
</evidence>
<reference evidence="3 4" key="1">
    <citation type="journal article" date="2016" name="Sci. Rep.">
        <title>Metabolic traits of an uncultured archaeal lineage -MSBL1- from brine pools of the Red Sea.</title>
        <authorList>
            <person name="Mwirichia R."/>
            <person name="Alam I."/>
            <person name="Rashid M."/>
            <person name="Vinu M."/>
            <person name="Ba-Alawi W."/>
            <person name="Anthony Kamau A."/>
            <person name="Kamanda Ngugi D."/>
            <person name="Goker M."/>
            <person name="Klenk H.P."/>
            <person name="Bajic V."/>
            <person name="Stingl U."/>
        </authorList>
    </citation>
    <scope>NUCLEOTIDE SEQUENCE [LARGE SCALE GENOMIC DNA]</scope>
    <source>
        <strain evidence="3">SCGC-AAA261F19</strain>
    </source>
</reference>
<dbReference type="SUPFAM" id="SSF46785">
    <property type="entry name" value="Winged helix' DNA-binding domain"/>
    <property type="match status" value="1"/>
</dbReference>
<feature type="transmembrane region" description="Helical" evidence="1">
    <location>
        <begin position="35"/>
        <end position="62"/>
    </location>
</feature>
<keyword evidence="1" id="KW-0812">Transmembrane</keyword>
<protein>
    <recommendedName>
        <fullName evidence="2">DUF7343 domain-containing protein</fullName>
    </recommendedName>
</protein>
<dbReference type="InterPro" id="IPR036388">
    <property type="entry name" value="WH-like_DNA-bd_sf"/>
</dbReference>
<name>A0A133VBC7_9EURY</name>
<accession>A0A133VBC7</accession>
<dbReference type="InterPro" id="IPR055767">
    <property type="entry name" value="DUF7343"/>
</dbReference>
<dbReference type="EMBL" id="LHXZ01000004">
    <property type="protein sequence ID" value="KXB03753.1"/>
    <property type="molecule type" value="Genomic_DNA"/>
</dbReference>
<dbReference type="AlphaFoldDB" id="A0A133VBC7"/>
<keyword evidence="4" id="KW-1185">Reference proteome</keyword>
<keyword evidence="1" id="KW-1133">Transmembrane helix</keyword>
<keyword evidence="1" id="KW-0472">Membrane</keyword>
<organism evidence="3 4">
    <name type="scientific">candidate division MSBL1 archaeon SCGC-AAA261F19</name>
    <dbReference type="NCBI Taxonomy" id="1698275"/>
    <lineage>
        <taxon>Archaea</taxon>
        <taxon>Methanobacteriati</taxon>
        <taxon>Methanobacteriota</taxon>
        <taxon>candidate division MSBL1</taxon>
    </lineage>
</organism>
<evidence type="ECO:0000313" key="3">
    <source>
        <dbReference type="EMBL" id="KXB03753.1"/>
    </source>
</evidence>